<feature type="active site" description="Proton acceptor" evidence="1">
    <location>
        <position position="305"/>
    </location>
</feature>
<feature type="binding site" evidence="2">
    <location>
        <position position="82"/>
    </location>
    <ligand>
        <name>substrate</name>
    </ligand>
</feature>
<feature type="active site" description="Proton donor" evidence="1">
    <location>
        <position position="157"/>
    </location>
</feature>
<keyword evidence="3" id="KW-0326">Glycosidase</keyword>
<keyword evidence="3" id="KW-0732">Signal</keyword>
<keyword evidence="5" id="KW-1185">Reference proteome</keyword>
<gene>
    <name evidence="4" type="ORF">SAMN05443637_121106</name>
</gene>
<evidence type="ECO:0000256" key="1">
    <source>
        <dbReference type="PIRSR" id="PIRSR001100-1"/>
    </source>
</evidence>
<feature type="binding site" evidence="2">
    <location>
        <position position="271"/>
    </location>
    <ligand>
        <name>substrate</name>
    </ligand>
</feature>
<dbReference type="AlphaFoldDB" id="A0A1M6YVJ2"/>
<evidence type="ECO:0000313" key="5">
    <source>
        <dbReference type="Proteomes" id="UP000184363"/>
    </source>
</evidence>
<dbReference type="PANTHER" id="PTHR34876">
    <property type="match status" value="1"/>
</dbReference>
<protein>
    <recommendedName>
        <fullName evidence="3">Glucanase</fullName>
        <ecNumber evidence="3">3.2.1.-</ecNumber>
    </recommendedName>
</protein>
<dbReference type="PIRSF" id="PIRSF001100">
    <property type="entry name" value="Beta_cellobiohydrolase"/>
    <property type="match status" value="1"/>
</dbReference>
<dbReference type="STRING" id="1848.SAMN05443637_121106"/>
<dbReference type="Gene3D" id="3.20.20.40">
    <property type="entry name" value="1, 4-beta cellobiohydrolase"/>
    <property type="match status" value="1"/>
</dbReference>
<evidence type="ECO:0000256" key="3">
    <source>
        <dbReference type="RuleBase" id="RU361186"/>
    </source>
</evidence>
<keyword evidence="3" id="KW-0136">Cellulose degradation</keyword>
<sequence>MSPAPRWNTLIRAVLAVGAAALVAAGCSSPPIPVPLPVGGQHDLFVDPDTPAAAQIEQWRAQGRTADAEQLRKIAEQPMPEWLTTPTWEVEEQARTYVEKAKAAGKRPFLVTYHIPGRDCDSYSGGGAADAADYREWTDEVAGAVRGTNALIIVEPDAVPQTIACGKGEERLDLIADSIAELKAAGATVYLDAGNPGFIHDTGQLVYALKRAGIEDADGFSLNVSNFLETEENIEFGKELSAALGGKHFVIDTGRNGNGGVDGDVDGGPGWCNPPGRALGTPPTFDTGEPLVDAFLWVKRVGESDGDCRPGEPRAGQWWPEYALELARNAKD</sequence>
<dbReference type="PRINTS" id="PR00733">
    <property type="entry name" value="GLHYDRLASE6"/>
</dbReference>
<proteinExistence type="inferred from homology"/>
<dbReference type="PANTHER" id="PTHR34876:SF4">
    <property type="entry name" value="1,4-BETA-D-GLUCAN CELLOBIOHYDROLASE C-RELATED"/>
    <property type="match status" value="1"/>
</dbReference>
<dbReference type="InterPro" id="IPR036434">
    <property type="entry name" value="Beta_cellobiohydrolase_sf"/>
</dbReference>
<dbReference type="PROSITE" id="PS51257">
    <property type="entry name" value="PROKAR_LIPOPROTEIN"/>
    <property type="match status" value="1"/>
</dbReference>
<keyword evidence="3" id="KW-0624">Polysaccharide degradation</keyword>
<dbReference type="EMBL" id="FRAP01000021">
    <property type="protein sequence ID" value="SHL22321.1"/>
    <property type="molecule type" value="Genomic_DNA"/>
</dbReference>
<dbReference type="InterPro" id="IPR016288">
    <property type="entry name" value="Beta_cellobiohydrolase"/>
</dbReference>
<dbReference type="GO" id="GO:0004553">
    <property type="term" value="F:hydrolase activity, hydrolyzing O-glycosyl compounds"/>
    <property type="evidence" value="ECO:0007669"/>
    <property type="project" value="InterPro"/>
</dbReference>
<comment type="similarity">
    <text evidence="3">Belongs to the glycosyl hydrolase family 6.</text>
</comment>
<dbReference type="RefSeq" id="WP_200804087.1">
    <property type="nucleotide sequence ID" value="NZ_FRAP01000021.1"/>
</dbReference>
<feature type="signal peptide" evidence="3">
    <location>
        <begin position="1"/>
        <end position="24"/>
    </location>
</feature>
<dbReference type="Proteomes" id="UP000184363">
    <property type="component" value="Unassembled WGS sequence"/>
</dbReference>
<dbReference type="SUPFAM" id="SSF51989">
    <property type="entry name" value="Glycosyl hydrolases family 6, cellulases"/>
    <property type="match status" value="1"/>
</dbReference>
<feature type="binding site" evidence="2">
    <location>
        <position position="299"/>
    </location>
    <ligand>
        <name>substrate</name>
    </ligand>
</feature>
<reference evidence="4 5" key="1">
    <citation type="submission" date="2016-11" db="EMBL/GenBank/DDBJ databases">
        <authorList>
            <person name="Jaros S."/>
            <person name="Januszkiewicz K."/>
            <person name="Wedrychowicz H."/>
        </authorList>
    </citation>
    <scope>NUCLEOTIDE SEQUENCE [LARGE SCALE GENOMIC DNA]</scope>
    <source>
        <strain evidence="4 5">DSM 43832</strain>
    </source>
</reference>
<evidence type="ECO:0000256" key="2">
    <source>
        <dbReference type="PIRSR" id="PIRSR001100-2"/>
    </source>
</evidence>
<evidence type="ECO:0000313" key="4">
    <source>
        <dbReference type="EMBL" id="SHL22321.1"/>
    </source>
</evidence>
<feature type="binding site" evidence="2">
    <location>
        <position position="303"/>
    </location>
    <ligand>
        <name>substrate</name>
    </ligand>
</feature>
<keyword evidence="3" id="KW-0378">Hydrolase</keyword>
<name>A0A1M6YVJ2_PSETH</name>
<dbReference type="Pfam" id="PF01341">
    <property type="entry name" value="Glyco_hydro_6"/>
    <property type="match status" value="1"/>
</dbReference>
<dbReference type="EC" id="3.2.1.-" evidence="3"/>
<feature type="binding site" evidence="2">
    <location>
        <position position="226"/>
    </location>
    <ligand>
        <name>substrate</name>
    </ligand>
</feature>
<keyword evidence="3" id="KW-0119">Carbohydrate metabolism</keyword>
<dbReference type="GO" id="GO:0030245">
    <property type="term" value="P:cellulose catabolic process"/>
    <property type="evidence" value="ECO:0007669"/>
    <property type="project" value="UniProtKB-KW"/>
</dbReference>
<accession>A0A1M6YVJ2</accession>
<organism evidence="4 5">
    <name type="scientific">Pseudonocardia thermophila</name>
    <dbReference type="NCBI Taxonomy" id="1848"/>
    <lineage>
        <taxon>Bacteria</taxon>
        <taxon>Bacillati</taxon>
        <taxon>Actinomycetota</taxon>
        <taxon>Actinomycetes</taxon>
        <taxon>Pseudonocardiales</taxon>
        <taxon>Pseudonocardiaceae</taxon>
        <taxon>Pseudonocardia</taxon>
    </lineage>
</organism>
<feature type="chain" id="PRO_5039764052" description="Glucanase" evidence="3">
    <location>
        <begin position="25"/>
        <end position="332"/>
    </location>
</feature>